<protein>
    <recommendedName>
        <fullName evidence="4">YDG domain-containing protein</fullName>
    </recommendedName>
</protein>
<dbReference type="AlphaFoldDB" id="A0AAE0X193"/>
<evidence type="ECO:0000313" key="2">
    <source>
        <dbReference type="EMBL" id="KAK3682689.1"/>
    </source>
</evidence>
<evidence type="ECO:0000256" key="1">
    <source>
        <dbReference type="SAM" id="MobiDB-lite"/>
    </source>
</evidence>
<feature type="compositionally biased region" description="Polar residues" evidence="1">
    <location>
        <begin position="98"/>
        <end position="111"/>
    </location>
</feature>
<reference evidence="2" key="1">
    <citation type="journal article" date="2023" name="Mol. Phylogenet. Evol.">
        <title>Genome-scale phylogeny and comparative genomics of the fungal order Sordariales.</title>
        <authorList>
            <person name="Hensen N."/>
            <person name="Bonometti L."/>
            <person name="Westerberg I."/>
            <person name="Brannstrom I.O."/>
            <person name="Guillou S."/>
            <person name="Cros-Aarteil S."/>
            <person name="Calhoun S."/>
            <person name="Haridas S."/>
            <person name="Kuo A."/>
            <person name="Mondo S."/>
            <person name="Pangilinan J."/>
            <person name="Riley R."/>
            <person name="LaButti K."/>
            <person name="Andreopoulos B."/>
            <person name="Lipzen A."/>
            <person name="Chen C."/>
            <person name="Yan M."/>
            <person name="Daum C."/>
            <person name="Ng V."/>
            <person name="Clum A."/>
            <person name="Steindorff A."/>
            <person name="Ohm R.A."/>
            <person name="Martin F."/>
            <person name="Silar P."/>
            <person name="Natvig D.O."/>
            <person name="Lalanne C."/>
            <person name="Gautier V."/>
            <person name="Ament-Velasquez S.L."/>
            <person name="Kruys A."/>
            <person name="Hutchinson M.I."/>
            <person name="Powell A.J."/>
            <person name="Barry K."/>
            <person name="Miller A.N."/>
            <person name="Grigoriev I.V."/>
            <person name="Debuchy R."/>
            <person name="Gladieux P."/>
            <person name="Hiltunen Thoren M."/>
            <person name="Johannesson H."/>
        </authorList>
    </citation>
    <scope>NUCLEOTIDE SEQUENCE</scope>
    <source>
        <strain evidence="2">CBS 314.62</strain>
    </source>
</reference>
<dbReference type="InterPro" id="IPR036987">
    <property type="entry name" value="SRA-YDG_sf"/>
</dbReference>
<evidence type="ECO:0008006" key="4">
    <source>
        <dbReference type="Google" id="ProtNLM"/>
    </source>
</evidence>
<dbReference type="Proteomes" id="UP001270362">
    <property type="component" value="Unassembled WGS sequence"/>
</dbReference>
<organism evidence="2 3">
    <name type="scientific">Podospora appendiculata</name>
    <dbReference type="NCBI Taxonomy" id="314037"/>
    <lineage>
        <taxon>Eukaryota</taxon>
        <taxon>Fungi</taxon>
        <taxon>Dikarya</taxon>
        <taxon>Ascomycota</taxon>
        <taxon>Pezizomycotina</taxon>
        <taxon>Sordariomycetes</taxon>
        <taxon>Sordariomycetidae</taxon>
        <taxon>Sordariales</taxon>
        <taxon>Podosporaceae</taxon>
        <taxon>Podospora</taxon>
    </lineage>
</organism>
<dbReference type="Gene3D" id="2.30.280.10">
    <property type="entry name" value="SRA-YDG"/>
    <property type="match status" value="1"/>
</dbReference>
<dbReference type="EMBL" id="JAULSO010000005">
    <property type="protein sequence ID" value="KAK3682689.1"/>
    <property type="molecule type" value="Genomic_DNA"/>
</dbReference>
<proteinExistence type="predicted"/>
<keyword evidence="3" id="KW-1185">Reference proteome</keyword>
<feature type="region of interest" description="Disordered" evidence="1">
    <location>
        <begin position="82"/>
        <end position="111"/>
    </location>
</feature>
<accession>A0AAE0X193</accession>
<feature type="region of interest" description="Disordered" evidence="1">
    <location>
        <begin position="1"/>
        <end position="20"/>
    </location>
</feature>
<name>A0AAE0X193_9PEZI</name>
<evidence type="ECO:0000313" key="3">
    <source>
        <dbReference type="Proteomes" id="UP001270362"/>
    </source>
</evidence>
<gene>
    <name evidence="2" type="ORF">B0T22DRAFT_292187</name>
</gene>
<feature type="region of interest" description="Disordered" evidence="1">
    <location>
        <begin position="474"/>
        <end position="505"/>
    </location>
</feature>
<dbReference type="SUPFAM" id="SSF88697">
    <property type="entry name" value="PUA domain-like"/>
    <property type="match status" value="1"/>
</dbReference>
<feature type="region of interest" description="Disordered" evidence="1">
    <location>
        <begin position="32"/>
        <end position="52"/>
    </location>
</feature>
<comment type="caution">
    <text evidence="2">The sequence shown here is derived from an EMBL/GenBank/DDBJ whole genome shotgun (WGS) entry which is preliminary data.</text>
</comment>
<dbReference type="InterPro" id="IPR015947">
    <property type="entry name" value="PUA-like_sf"/>
</dbReference>
<sequence>MAPLTKQPTHPGASKGGRGRLMDAFHKSVLKAFHPRRRPSSTSRANAEDQEGLLSRRKFSIASVSETQLHLLLAQGRGYDGSDSVSSRHASRSEATQKAENPMRTSSRPISDTAFSYTRHGVASIEFDHKSLCCLSDAVRGAIAASGLFDCNLDTLGYFLDRALVEETLDNPTISFETIKNARLDKLLADIINCAERGTIGSAASFELASAAEALQRSWRSRYRGECFMIDEIRTIELATSGRLKGVSFVDPAVAKTPTGSLWTAVEVHPYASEESVGNLGFALRSWWLNIACAHRDGLVAHEDEMPTIRSVEDSSVLPLLTGREEITGVEATNYIATGPYKKIHGRLVSKVGKLIHVLRGYELRSEYAPVAGLRYDGLWKITRHSHRFDNTIREYKFELGLKRVPRHAIPWQMTLKTPTPSQLDDWHLFEKLEVEKIRQSNGEHSALARKIEKDQERMEREQWRRVWNFRSSISGKPKSSMKATNPPIVQAPGSIQARVEKSDN</sequence>
<reference evidence="2" key="2">
    <citation type="submission" date="2023-06" db="EMBL/GenBank/DDBJ databases">
        <authorList>
            <consortium name="Lawrence Berkeley National Laboratory"/>
            <person name="Haridas S."/>
            <person name="Hensen N."/>
            <person name="Bonometti L."/>
            <person name="Westerberg I."/>
            <person name="Brannstrom I.O."/>
            <person name="Guillou S."/>
            <person name="Cros-Aarteil S."/>
            <person name="Calhoun S."/>
            <person name="Kuo A."/>
            <person name="Mondo S."/>
            <person name="Pangilinan J."/>
            <person name="Riley R."/>
            <person name="Labutti K."/>
            <person name="Andreopoulos B."/>
            <person name="Lipzen A."/>
            <person name="Chen C."/>
            <person name="Yanf M."/>
            <person name="Daum C."/>
            <person name="Ng V."/>
            <person name="Clum A."/>
            <person name="Steindorff A."/>
            <person name="Ohm R."/>
            <person name="Martin F."/>
            <person name="Silar P."/>
            <person name="Natvig D."/>
            <person name="Lalanne C."/>
            <person name="Gautier V."/>
            <person name="Ament-Velasquez S.L."/>
            <person name="Kruys A."/>
            <person name="Hutchinson M.I."/>
            <person name="Powell A.J."/>
            <person name="Barry K."/>
            <person name="Miller A.N."/>
            <person name="Grigoriev I.V."/>
            <person name="Debuchy R."/>
            <person name="Gladieux P."/>
            <person name="Thoren M.H."/>
            <person name="Johannesson H."/>
        </authorList>
    </citation>
    <scope>NUCLEOTIDE SEQUENCE</scope>
    <source>
        <strain evidence="2">CBS 314.62</strain>
    </source>
</reference>